<comment type="caution">
    <text evidence="11">The sequence shown here is derived from an EMBL/GenBank/DDBJ whole genome shotgun (WGS) entry which is preliminary data.</text>
</comment>
<dbReference type="SUPFAM" id="SSF144083">
    <property type="entry name" value="Magnesium transport protein CorA, transmembrane region"/>
    <property type="match status" value="1"/>
</dbReference>
<dbReference type="EMBL" id="JAADYS010001468">
    <property type="protein sequence ID" value="KAF4462854.1"/>
    <property type="molecule type" value="Genomic_DNA"/>
</dbReference>
<feature type="repeat" description="ANK" evidence="7">
    <location>
        <begin position="91"/>
        <end position="123"/>
    </location>
</feature>
<feature type="compositionally biased region" description="Basic and acidic residues" evidence="9">
    <location>
        <begin position="697"/>
        <end position="707"/>
    </location>
</feature>
<gene>
    <name evidence="11" type="ORF">FALBO_10339</name>
</gene>
<dbReference type="Gene3D" id="1.25.40.20">
    <property type="entry name" value="Ankyrin repeat-containing domain"/>
    <property type="match status" value="4"/>
</dbReference>
<dbReference type="SMART" id="SM00248">
    <property type="entry name" value="ANK"/>
    <property type="match status" value="13"/>
</dbReference>
<dbReference type="InterPro" id="IPR036770">
    <property type="entry name" value="Ankyrin_rpt-contain_sf"/>
</dbReference>
<dbReference type="PANTHER" id="PTHR24126">
    <property type="entry name" value="ANKYRIN REPEAT, PH AND SEC7 DOMAIN CONTAINING PROTEIN SECG-RELATED"/>
    <property type="match status" value="1"/>
</dbReference>
<comment type="subcellular location">
    <subcellularLocation>
        <location evidence="1">Membrane</location>
        <topology evidence="1">Multi-pass membrane protein</topology>
    </subcellularLocation>
</comment>
<dbReference type="PROSITE" id="PS50088">
    <property type="entry name" value="ANK_REPEAT"/>
    <property type="match status" value="8"/>
</dbReference>
<dbReference type="Pfam" id="PF12796">
    <property type="entry name" value="Ank_2"/>
    <property type="match status" value="4"/>
</dbReference>
<evidence type="ECO:0000256" key="8">
    <source>
        <dbReference type="SAM" id="Coils"/>
    </source>
</evidence>
<keyword evidence="8" id="KW-0175">Coiled coil</keyword>
<keyword evidence="3" id="KW-0677">Repeat</keyword>
<keyword evidence="4 10" id="KW-1133">Transmembrane helix</keyword>
<sequence length="1372" mass="153160">MSSRAYTPDDEVKDGQSCLRGLLLKMVEDKQLFKNPDLDELRKLLDRDKSKVNARDPDGQTPLHLAAEHGLVKAAKVLIKVGANISAKDKNDRQPLHMACLEGQTEMARLLLQKGADIEARQCHQATPLDEACSEGHIDVVNLLLNQNANIQVKDESGWSPLHTASGFGHNEVVQRLLISNKSNINATEPIDGWTPLHAATYFGHSEVVLTLHENGAALDSKDNEEWTPLMTATRRQHADIMKILLTPRSKDEDIQLETRDETGHTPLLVACQDGFLECACQLIAAGANCNAHSLNLNNTPLILASFHRHREIVKNLLNTDGQTDVDAKDTFGWTALHCASYRGHTKVVQLLLDQANPNIDAAIEEGSTALHLASRKDNGSVVRLLLEATASVDAKDKDSMTALHIVSSAQGDDRVQLDPDEVGPDDLTPEERCNIEFQSGRHCAVVQLLLNSGAKPGARNKWNETALHLAARCGDPDRLQLILEGMEQEDLLSRNREGQTALYSAFTGYRPEIAMKSLLASDMLKIAEFGPVDVWESAVEWAVRDLETYDIAKWLFRKRPRGIEAIQPPLSENWSLIEWAAHEQLPRALYLLISNSSGTDETEEALESALMSTLNFTKELNEGGAYEELPRVLWLLITASDRTPEAEHAMRLAFESVKKFKNQPRISTSVKKLQDISTADPSASPHRRKSKSQKKRGGEGKTDREMQQTGPEQMGQKGVESEDLDTIEDILRDPPFAQMHRASKRYELPRPKAGIGDIPERFEATVVYKGKDDSETIRRYRSVQEVIYDTGPTRILKNATTSLSSIIGKGSGLPSHMVVLEAESKFTWVHLPSTNIDWMNDLLTRIMKDGNYETSQYQEVRSFFQDSWVEVPDRTSASRIMRPRAVERRQERETEATKPDKDSAEKERRPLAASAIYMPYFCFSTQCPAGVSLIKDQKFREAKENYESLLEAYERSVIHGSPTLDEWYYHFATDGKSTVEKNYRNETQVVTKFLEGEKHEPSEPGEPSQFTLLRVNQLWVWAVDDNSSHDRLVEGILDQLRKQGSQPGSVFEMINFIVDYCISSYERRPKPQGQVSIGQTFSHYMNGIGRDETSLFEDFSRRTQSWQQRAKGSGERNASKVFPPGEGSPKNPPGMSPDDEIRKAIKKAEKLYCDIKDVRDELNILKSAAQYQRAVQRGLAGDKVKDADLSATYVVNDIAEMDIVAHRIQSAQSEIANFQAALAAKQASLATDQGKILMAFTFATLLFLPLSFLSSLFALDVNSFQQTPGWAFAVIFLVAATTCIILVFLAIHWNVMIPKLGAHVSNVFKKSTKTSPNALGGIVAQRPKKESTGEGGPDPPSEHSAIGGGSFQQRFYHPFRDRAKKSQQSNV</sequence>
<dbReference type="PROSITE" id="PS50297">
    <property type="entry name" value="ANK_REP_REGION"/>
    <property type="match status" value="7"/>
</dbReference>
<feature type="compositionally biased region" description="Polar residues" evidence="9">
    <location>
        <begin position="666"/>
        <end position="682"/>
    </location>
</feature>
<feature type="repeat" description="ANK" evidence="7">
    <location>
        <begin position="366"/>
        <end position="398"/>
    </location>
</feature>
<feature type="region of interest" description="Disordered" evidence="9">
    <location>
        <begin position="1107"/>
        <end position="1140"/>
    </location>
</feature>
<feature type="transmembrane region" description="Helical" evidence="10">
    <location>
        <begin position="1237"/>
        <end position="1260"/>
    </location>
</feature>
<dbReference type="PANTHER" id="PTHR24126:SF14">
    <property type="entry name" value="ANK_REP_REGION DOMAIN-CONTAINING PROTEIN"/>
    <property type="match status" value="1"/>
</dbReference>
<evidence type="ECO:0000256" key="10">
    <source>
        <dbReference type="SAM" id="Phobius"/>
    </source>
</evidence>
<evidence type="ECO:0000256" key="9">
    <source>
        <dbReference type="SAM" id="MobiDB-lite"/>
    </source>
</evidence>
<dbReference type="Proteomes" id="UP000554235">
    <property type="component" value="Unassembled WGS sequence"/>
</dbReference>
<keyword evidence="12" id="KW-1185">Reference proteome</keyword>
<feature type="transmembrane region" description="Helical" evidence="10">
    <location>
        <begin position="1272"/>
        <end position="1294"/>
    </location>
</feature>
<dbReference type="OrthoDB" id="341259at2759"/>
<feature type="region of interest" description="Disordered" evidence="9">
    <location>
        <begin position="880"/>
        <end position="909"/>
    </location>
</feature>
<evidence type="ECO:0000256" key="5">
    <source>
        <dbReference type="ARBA" id="ARBA00023043"/>
    </source>
</evidence>
<dbReference type="Pfam" id="PF00023">
    <property type="entry name" value="Ank"/>
    <property type="match status" value="1"/>
</dbReference>
<evidence type="ECO:0000256" key="1">
    <source>
        <dbReference type="ARBA" id="ARBA00004141"/>
    </source>
</evidence>
<dbReference type="InterPro" id="IPR002110">
    <property type="entry name" value="Ankyrin_rpt"/>
</dbReference>
<feature type="compositionally biased region" description="Basic residues" evidence="9">
    <location>
        <begin position="686"/>
        <end position="696"/>
    </location>
</feature>
<feature type="repeat" description="ANK" evidence="7">
    <location>
        <begin position="263"/>
        <end position="295"/>
    </location>
</feature>
<evidence type="ECO:0000256" key="3">
    <source>
        <dbReference type="ARBA" id="ARBA00022737"/>
    </source>
</evidence>
<proteinExistence type="predicted"/>
<dbReference type="PRINTS" id="PR01415">
    <property type="entry name" value="ANKYRIN"/>
</dbReference>
<keyword evidence="2 10" id="KW-0812">Transmembrane</keyword>
<dbReference type="Gene3D" id="1.20.58.340">
    <property type="entry name" value="Magnesium transport protein CorA, transmembrane region"/>
    <property type="match status" value="1"/>
</dbReference>
<dbReference type="Pfam" id="PF01544">
    <property type="entry name" value="CorA"/>
    <property type="match status" value="1"/>
</dbReference>
<feature type="region of interest" description="Disordered" evidence="9">
    <location>
        <begin position="666"/>
        <end position="723"/>
    </location>
</feature>
<feature type="repeat" description="ANK" evidence="7">
    <location>
        <begin position="192"/>
        <end position="224"/>
    </location>
</feature>
<name>A0A8H4P565_9HYPO</name>
<evidence type="ECO:0000256" key="4">
    <source>
        <dbReference type="ARBA" id="ARBA00022989"/>
    </source>
</evidence>
<reference evidence="11 12" key="1">
    <citation type="submission" date="2020-01" db="EMBL/GenBank/DDBJ databases">
        <title>Identification and distribution of gene clusters putatively required for synthesis of sphingolipid metabolism inhibitors in phylogenetically diverse species of the filamentous fungus Fusarium.</title>
        <authorList>
            <person name="Kim H.-S."/>
            <person name="Busman M."/>
            <person name="Brown D.W."/>
            <person name="Divon H."/>
            <person name="Uhlig S."/>
            <person name="Proctor R.H."/>
        </authorList>
    </citation>
    <scope>NUCLEOTIDE SEQUENCE [LARGE SCALE GENOMIC DNA]</scope>
    <source>
        <strain evidence="11 12">NRRL 20459</strain>
    </source>
</reference>
<feature type="region of interest" description="Disordered" evidence="9">
    <location>
        <begin position="1319"/>
        <end position="1350"/>
    </location>
</feature>
<evidence type="ECO:0000256" key="7">
    <source>
        <dbReference type="PROSITE-ProRule" id="PRU00023"/>
    </source>
</evidence>
<feature type="repeat" description="ANK" evidence="7">
    <location>
        <begin position="58"/>
        <end position="90"/>
    </location>
</feature>
<dbReference type="InterPro" id="IPR002523">
    <property type="entry name" value="MgTranspt_CorA/ZnTranspt_ZntB"/>
</dbReference>
<evidence type="ECO:0000256" key="6">
    <source>
        <dbReference type="ARBA" id="ARBA00023136"/>
    </source>
</evidence>
<feature type="repeat" description="ANK" evidence="7">
    <location>
        <begin position="332"/>
        <end position="354"/>
    </location>
</feature>
<feature type="repeat" description="ANK" evidence="7">
    <location>
        <begin position="124"/>
        <end position="156"/>
    </location>
</feature>
<feature type="coiled-coil region" evidence="8">
    <location>
        <begin position="1142"/>
        <end position="1169"/>
    </location>
</feature>
<evidence type="ECO:0000256" key="2">
    <source>
        <dbReference type="ARBA" id="ARBA00022692"/>
    </source>
</evidence>
<keyword evidence="6 10" id="KW-0472">Membrane</keyword>
<protein>
    <submittedName>
        <fullName evidence="11">Ankyrin unc44</fullName>
    </submittedName>
</protein>
<evidence type="ECO:0000313" key="11">
    <source>
        <dbReference type="EMBL" id="KAF4462854.1"/>
    </source>
</evidence>
<evidence type="ECO:0000313" key="12">
    <source>
        <dbReference type="Proteomes" id="UP000554235"/>
    </source>
</evidence>
<accession>A0A8H4P565</accession>
<dbReference type="InterPro" id="IPR045863">
    <property type="entry name" value="CorA_TM1_TM2"/>
</dbReference>
<feature type="compositionally biased region" description="Basic and acidic residues" evidence="9">
    <location>
        <begin position="885"/>
        <end position="909"/>
    </location>
</feature>
<feature type="repeat" description="ANK" evidence="7">
    <location>
        <begin position="157"/>
        <end position="190"/>
    </location>
</feature>
<dbReference type="GO" id="GO:0016020">
    <property type="term" value="C:membrane"/>
    <property type="evidence" value="ECO:0007669"/>
    <property type="project" value="UniProtKB-SubCell"/>
</dbReference>
<keyword evidence="5 7" id="KW-0040">ANK repeat</keyword>
<dbReference type="GO" id="GO:0046873">
    <property type="term" value="F:metal ion transmembrane transporter activity"/>
    <property type="evidence" value="ECO:0007669"/>
    <property type="project" value="InterPro"/>
</dbReference>
<organism evidence="11 12">
    <name type="scientific">Fusarium albosuccineum</name>
    <dbReference type="NCBI Taxonomy" id="1237068"/>
    <lineage>
        <taxon>Eukaryota</taxon>
        <taxon>Fungi</taxon>
        <taxon>Dikarya</taxon>
        <taxon>Ascomycota</taxon>
        <taxon>Pezizomycotina</taxon>
        <taxon>Sordariomycetes</taxon>
        <taxon>Hypocreomycetidae</taxon>
        <taxon>Hypocreales</taxon>
        <taxon>Nectriaceae</taxon>
        <taxon>Fusarium</taxon>
        <taxon>Fusarium decemcellulare species complex</taxon>
    </lineage>
</organism>
<dbReference type="SUPFAM" id="SSF48403">
    <property type="entry name" value="Ankyrin repeat"/>
    <property type="match status" value="2"/>
</dbReference>